<evidence type="ECO:0000313" key="2">
    <source>
        <dbReference type="EMBL" id="GAC32986.1"/>
    </source>
</evidence>
<dbReference type="AlphaFoldDB" id="K6ZA20"/>
<sequence length="377" mass="41072">MSIIEIHGTWEPEFNSVVTAFKANFEPQCPVPEQGAAFTLFYQGQRVVDVYAGTRNAAQEPWQHDTLINVFSTTKGVAALCVAHLVQHGRLDYPDLVTKYWPEFAANGKQDITVAHILSHQAGLNAFQAPMKVEELLDWDACCAKLAAQPAFFAAGTRTCYQAVTFGFLVGEIVRRVTGMTIGEYLKHEICLANGIDFHIGLPKSEHDRVADLLSPTRAPFMPKDLAPYALLGMTNPPLRADFMLNSQTRSAELPAVNGHGSAEAIASLYELYSPQSGLLSEETLKQTTGVQSTRVDDLIGLPVHWAMGLVVNGLVNTYGHEPSTFGHSGWGGSFGCHDPVNRLSMGYVCNQMSPDLVGDARSQSLLTQVYASLNSN</sequence>
<dbReference type="InterPro" id="IPR001466">
    <property type="entry name" value="Beta-lactam-related"/>
</dbReference>
<dbReference type="Gene3D" id="3.40.710.10">
    <property type="entry name" value="DD-peptidase/beta-lactamase superfamily"/>
    <property type="match status" value="1"/>
</dbReference>
<dbReference type="Proteomes" id="UP000006322">
    <property type="component" value="Unassembled WGS sequence"/>
</dbReference>
<evidence type="ECO:0000313" key="3">
    <source>
        <dbReference type="Proteomes" id="UP000006322"/>
    </source>
</evidence>
<reference evidence="3" key="1">
    <citation type="journal article" date="2014" name="Environ. Microbiol.">
        <title>Comparative genomics of the marine bacterial genus Glaciecola reveals the high degree of genomic diversity and genomic characteristic for cold adaptation.</title>
        <authorList>
            <person name="Qin Q.L."/>
            <person name="Xie B.B."/>
            <person name="Yu Y."/>
            <person name="Shu Y.L."/>
            <person name="Rong J.C."/>
            <person name="Zhang Y.J."/>
            <person name="Zhao D.L."/>
            <person name="Chen X.L."/>
            <person name="Zhang X.Y."/>
            <person name="Chen B."/>
            <person name="Zhou B.C."/>
            <person name="Zhang Y.Z."/>
        </authorList>
    </citation>
    <scope>NUCLEOTIDE SEQUENCE [LARGE SCALE GENOMIC DNA]</scope>
    <source>
        <strain evidence="3">LMG 21857</strain>
    </source>
</reference>
<dbReference type="OrthoDB" id="5705574at2"/>
<proteinExistence type="predicted"/>
<protein>
    <submittedName>
        <fullName evidence="2">Beta-lactamase</fullName>
    </submittedName>
</protein>
<dbReference type="PANTHER" id="PTHR43319">
    <property type="entry name" value="BETA-LACTAMASE-RELATED"/>
    <property type="match status" value="1"/>
</dbReference>
<dbReference type="STRING" id="1129793.GPLA_2081"/>
<accession>K6ZA20</accession>
<dbReference type="SUPFAM" id="SSF56601">
    <property type="entry name" value="beta-lactamase/transpeptidase-like"/>
    <property type="match status" value="1"/>
</dbReference>
<feature type="domain" description="Beta-lactamase-related" evidence="1">
    <location>
        <begin position="34"/>
        <end position="362"/>
    </location>
</feature>
<comment type="caution">
    <text evidence="2">The sequence shown here is derived from an EMBL/GenBank/DDBJ whole genome shotgun (WGS) entry which is preliminary data.</text>
</comment>
<name>K6ZA20_9ALTE</name>
<dbReference type="PANTHER" id="PTHR43319:SF3">
    <property type="entry name" value="BETA-LACTAMASE-RELATED DOMAIN-CONTAINING PROTEIN"/>
    <property type="match status" value="1"/>
</dbReference>
<dbReference type="RefSeq" id="WP_007104769.1">
    <property type="nucleotide sequence ID" value="NZ_BAER01000045.1"/>
</dbReference>
<dbReference type="EMBL" id="BAER01000045">
    <property type="protein sequence ID" value="GAC32986.1"/>
    <property type="molecule type" value="Genomic_DNA"/>
</dbReference>
<organism evidence="2 3">
    <name type="scientific">Paraglaciecola polaris LMG 21857</name>
    <dbReference type="NCBI Taxonomy" id="1129793"/>
    <lineage>
        <taxon>Bacteria</taxon>
        <taxon>Pseudomonadati</taxon>
        <taxon>Pseudomonadota</taxon>
        <taxon>Gammaproteobacteria</taxon>
        <taxon>Alteromonadales</taxon>
        <taxon>Alteromonadaceae</taxon>
        <taxon>Paraglaciecola</taxon>
    </lineage>
</organism>
<dbReference type="InterPro" id="IPR012338">
    <property type="entry name" value="Beta-lactam/transpept-like"/>
</dbReference>
<dbReference type="InterPro" id="IPR052907">
    <property type="entry name" value="Beta-lactamase/esterase"/>
</dbReference>
<dbReference type="Pfam" id="PF00144">
    <property type="entry name" value="Beta-lactamase"/>
    <property type="match status" value="1"/>
</dbReference>
<evidence type="ECO:0000259" key="1">
    <source>
        <dbReference type="Pfam" id="PF00144"/>
    </source>
</evidence>
<keyword evidence="3" id="KW-1185">Reference proteome</keyword>
<gene>
    <name evidence="2" type="ORF">GPLA_2081</name>
</gene>